<evidence type="ECO:0000259" key="9">
    <source>
        <dbReference type="Pfam" id="PF07992"/>
    </source>
</evidence>
<dbReference type="Pfam" id="PF02852">
    <property type="entry name" value="Pyr_redox_dim"/>
    <property type="match status" value="1"/>
</dbReference>
<evidence type="ECO:0000259" key="8">
    <source>
        <dbReference type="Pfam" id="PF02852"/>
    </source>
</evidence>
<evidence type="ECO:0000256" key="1">
    <source>
        <dbReference type="ARBA" id="ARBA00007532"/>
    </source>
</evidence>
<evidence type="ECO:0000256" key="2">
    <source>
        <dbReference type="ARBA" id="ARBA00022630"/>
    </source>
</evidence>
<dbReference type="InterPro" id="IPR004099">
    <property type="entry name" value="Pyr_nucl-diS_OxRdtase_dimer"/>
</dbReference>
<evidence type="ECO:0000256" key="6">
    <source>
        <dbReference type="PIRSR" id="PIRSR000350-3"/>
    </source>
</evidence>
<dbReference type="NCBIfam" id="NF004945">
    <property type="entry name" value="PRK06292.2-3"/>
    <property type="match status" value="1"/>
</dbReference>
<dbReference type="Proteomes" id="UP000006229">
    <property type="component" value="Unassembled WGS sequence"/>
</dbReference>
<dbReference type="PANTHER" id="PTHR22912">
    <property type="entry name" value="DISULFIDE OXIDOREDUCTASE"/>
    <property type="match status" value="1"/>
</dbReference>
<keyword evidence="11" id="KW-1185">Reference proteome</keyword>
<dbReference type="Gene3D" id="3.50.50.60">
    <property type="entry name" value="FAD/NAD(P)-binding domain"/>
    <property type="match status" value="2"/>
</dbReference>
<dbReference type="InterPro" id="IPR036188">
    <property type="entry name" value="FAD/NAD-bd_sf"/>
</dbReference>
<feature type="binding site" evidence="6">
    <location>
        <position position="50"/>
    </location>
    <ligand>
        <name>FAD</name>
        <dbReference type="ChEBI" id="CHEBI:57692"/>
    </ligand>
</feature>
<comment type="cofactor">
    <cofactor evidence="6">
        <name>FAD</name>
        <dbReference type="ChEBI" id="CHEBI:57692"/>
    </cofactor>
    <text evidence="6">Binds 1 FAD per subunit.</text>
</comment>
<dbReference type="OrthoDB" id="9807946at2"/>
<keyword evidence="2" id="KW-0285">Flavoprotein</keyword>
<dbReference type="InterPro" id="IPR050151">
    <property type="entry name" value="Class-I_Pyr_Nuc-Dis_Oxidored"/>
</dbReference>
<keyword evidence="6" id="KW-0547">Nucleotide-binding</keyword>
<name>I1A6S6_9BACT</name>
<evidence type="ECO:0000256" key="4">
    <source>
        <dbReference type="ARBA" id="ARBA00023027"/>
    </source>
</evidence>
<feature type="binding site" evidence="6">
    <location>
        <position position="263"/>
    </location>
    <ligand>
        <name>NAD(+)</name>
        <dbReference type="ChEBI" id="CHEBI:57540"/>
    </ligand>
</feature>
<dbReference type="PRINTS" id="PR00368">
    <property type="entry name" value="FADPNR"/>
</dbReference>
<evidence type="ECO:0000313" key="10">
    <source>
        <dbReference type="EMBL" id="EIE42197.1"/>
    </source>
</evidence>
<evidence type="ECO:0000313" key="11">
    <source>
        <dbReference type="Proteomes" id="UP000006229"/>
    </source>
</evidence>
<dbReference type="PIRSF" id="PIRSF000350">
    <property type="entry name" value="Mercury_reductase_MerA"/>
    <property type="match status" value="1"/>
</dbReference>
<keyword evidence="10" id="KW-0560">Oxidoreductase</keyword>
<dbReference type="GO" id="GO:0050660">
    <property type="term" value="F:flavin adenine dinucleotide binding"/>
    <property type="evidence" value="ECO:0007669"/>
    <property type="project" value="TreeGrafter"/>
</dbReference>
<dbReference type="PATRIC" id="fig|1131455.3.peg.234"/>
<feature type="domain" description="FAD/NAD(P)-binding" evidence="9">
    <location>
        <begin position="4"/>
        <end position="317"/>
    </location>
</feature>
<feature type="binding site" evidence="6">
    <location>
        <position position="201"/>
    </location>
    <ligand>
        <name>NAD(+)</name>
        <dbReference type="ChEBI" id="CHEBI:57540"/>
    </ligand>
</feature>
<feature type="binding site" evidence="6">
    <location>
        <position position="113"/>
    </location>
    <ligand>
        <name>FAD</name>
        <dbReference type="ChEBI" id="CHEBI:57692"/>
    </ligand>
</feature>
<dbReference type="Pfam" id="PF07992">
    <property type="entry name" value="Pyr_redox_2"/>
    <property type="match status" value="1"/>
</dbReference>
<feature type="binding site" evidence="6">
    <location>
        <position position="302"/>
    </location>
    <ligand>
        <name>FAD</name>
        <dbReference type="ChEBI" id="CHEBI:57692"/>
    </ligand>
</feature>
<evidence type="ECO:0000256" key="7">
    <source>
        <dbReference type="PIRSR" id="PIRSR000350-4"/>
    </source>
</evidence>
<proteinExistence type="inferred from homology"/>
<feature type="active site" description="Proton acceptor" evidence="5">
    <location>
        <position position="439"/>
    </location>
</feature>
<evidence type="ECO:0000256" key="5">
    <source>
        <dbReference type="PIRSR" id="PIRSR000350-2"/>
    </source>
</evidence>
<sequence>MKEFDVVVLGAGPGGYSLANILSSNGKKVALIERKHFGGTCVNEGCISTKTLIKSAKVLETLKHSKEYGILTKDADFDLQEIQNRRQVNKEILNGAIKGSIENAGVEIFFGEGEVIDKNTLSVNGEMIKTDKLVLATGARSRDLDIEGYKDSKSKGFIIDSTDALYLNKKPESFTIIGSGPVGLEFAYFYSTLGSKVTIVEAGKFMNNFDIDLQETVKSYFIKRNVTIIENAKIEKFIGNNIEFEVNGKKESLLSEKILVAAGRVANNDSFKSLNLELNKNGSVKVNNKMETSVKGVYALGDVTGILMLSTVAYKTADIIAKEILKQNSEGEIFEAKQIPWSVYLNPEFSGVGFTEQELKSRNIEFNIIKIPTSALPRAYADNLEKELGFIKFLVSKNDGQILGSFMFAEGSHLIINEIALAISNKISFMDLQKNPFTHPTVAEAVYYGSRNYVFSKK</sequence>
<feature type="disulfide bond" description="Redox-active" evidence="7">
    <location>
        <begin position="41"/>
        <end position="46"/>
    </location>
</feature>
<protein>
    <submittedName>
        <fullName evidence="10">Dihydrolipoamide dehydrogenase</fullName>
        <ecNumber evidence="10">1.8.1.4</ecNumber>
    </submittedName>
</protein>
<reference evidence="10 11" key="1">
    <citation type="journal article" date="2012" name="J. Bacteriol.">
        <title>Genome annotation of five Mycoplasma canis strains.</title>
        <authorList>
            <person name="Brown D.R."/>
            <person name="May M."/>
            <person name="Michaels D.L."/>
            <person name="Barbet A.F."/>
        </authorList>
    </citation>
    <scope>NUCLEOTIDE SEQUENCE [LARGE SCALE GENOMIC DNA]</scope>
    <source>
        <strain evidence="10 11">UFG4</strain>
    </source>
</reference>
<comment type="caution">
    <text evidence="10">The sequence shown here is derived from an EMBL/GenBank/DDBJ whole genome shotgun (WGS) entry which is preliminary data.</text>
</comment>
<dbReference type="SUPFAM" id="SSF51905">
    <property type="entry name" value="FAD/NAD(P)-binding domain"/>
    <property type="match status" value="1"/>
</dbReference>
<keyword evidence="4 6" id="KW-0520">NAD</keyword>
<dbReference type="SUPFAM" id="SSF55424">
    <property type="entry name" value="FAD/NAD-linked reductases, dimerisation (C-terminal) domain"/>
    <property type="match status" value="1"/>
</dbReference>
<gene>
    <name evidence="10" type="ORF">MCANUFG4_01143</name>
</gene>
<comment type="similarity">
    <text evidence="1">Belongs to the class-I pyridine nucleotide-disulfide oxidoreductase family.</text>
</comment>
<dbReference type="InterPro" id="IPR001100">
    <property type="entry name" value="Pyr_nuc-diS_OxRdtase"/>
</dbReference>
<evidence type="ECO:0000256" key="3">
    <source>
        <dbReference type="ARBA" id="ARBA00022827"/>
    </source>
</evidence>
<feature type="domain" description="Pyridine nucleotide-disulphide oxidoreductase dimerisation" evidence="8">
    <location>
        <begin position="339"/>
        <end position="446"/>
    </location>
</feature>
<accession>I1A6S6</accession>
<dbReference type="AlphaFoldDB" id="I1A6S6"/>
<dbReference type="RefSeq" id="WP_004796663.1">
    <property type="nucleotide sequence ID" value="NZ_AJFU01000004.1"/>
</dbReference>
<dbReference type="PRINTS" id="PR00411">
    <property type="entry name" value="PNDRDTASEI"/>
</dbReference>
<feature type="binding site" evidence="6">
    <location>
        <begin position="178"/>
        <end position="185"/>
    </location>
    <ligand>
        <name>NAD(+)</name>
        <dbReference type="ChEBI" id="CHEBI:57540"/>
    </ligand>
</feature>
<dbReference type="InterPro" id="IPR016156">
    <property type="entry name" value="FAD/NAD-linked_Rdtase_dimer_sf"/>
</dbReference>
<dbReference type="GO" id="GO:0006103">
    <property type="term" value="P:2-oxoglutarate metabolic process"/>
    <property type="evidence" value="ECO:0007669"/>
    <property type="project" value="TreeGrafter"/>
</dbReference>
<dbReference type="InterPro" id="IPR023753">
    <property type="entry name" value="FAD/NAD-binding_dom"/>
</dbReference>
<dbReference type="PANTHER" id="PTHR22912:SF217">
    <property type="entry name" value="DIHYDROLIPOYL DEHYDROGENASE"/>
    <property type="match status" value="1"/>
</dbReference>
<dbReference type="Gene3D" id="3.30.390.30">
    <property type="match status" value="1"/>
</dbReference>
<dbReference type="GO" id="GO:0004148">
    <property type="term" value="F:dihydrolipoyl dehydrogenase (NADH) activity"/>
    <property type="evidence" value="ECO:0007669"/>
    <property type="project" value="UniProtKB-EC"/>
</dbReference>
<dbReference type="EMBL" id="AJFU01000004">
    <property type="protein sequence ID" value="EIE42197.1"/>
    <property type="molecule type" value="Genomic_DNA"/>
</dbReference>
<organism evidence="10 11">
    <name type="scientific">Mycoplasmopsis canis UFG4</name>
    <dbReference type="NCBI Taxonomy" id="1131455"/>
    <lineage>
        <taxon>Bacteria</taxon>
        <taxon>Bacillati</taxon>
        <taxon>Mycoplasmatota</taxon>
        <taxon>Mycoplasmoidales</taxon>
        <taxon>Metamycoplasmataceae</taxon>
        <taxon>Mycoplasmopsis</taxon>
    </lineage>
</organism>
<dbReference type="EC" id="1.8.1.4" evidence="10"/>
<keyword evidence="3 6" id="KW-0274">FAD</keyword>